<feature type="domain" description="TtsA-like Glycoside hydrolase family 108" evidence="1">
    <location>
        <begin position="39"/>
        <end position="121"/>
    </location>
</feature>
<protein>
    <submittedName>
        <fullName evidence="3">Endolysin</fullName>
    </submittedName>
</protein>
<dbReference type="SUPFAM" id="SSF53955">
    <property type="entry name" value="Lysozyme-like"/>
    <property type="match status" value="1"/>
</dbReference>
<dbReference type="Pfam" id="PF05838">
    <property type="entry name" value="Glyco_hydro_108"/>
    <property type="match status" value="1"/>
</dbReference>
<dbReference type="Gene3D" id="1.20.141.10">
    <property type="entry name" value="Chitosanase, subunit A, domain 1"/>
    <property type="match status" value="1"/>
</dbReference>
<dbReference type="InterPro" id="IPR023346">
    <property type="entry name" value="Lysozyme-like_dom_sf"/>
</dbReference>
<evidence type="ECO:0000259" key="1">
    <source>
        <dbReference type="Pfam" id="PF05838"/>
    </source>
</evidence>
<dbReference type="InterPro" id="IPR018537">
    <property type="entry name" value="Peptidoglycan-bd_3"/>
</dbReference>
<dbReference type="Pfam" id="PF09374">
    <property type="entry name" value="PG_binding_3"/>
    <property type="match status" value="1"/>
</dbReference>
<dbReference type="CDD" id="cd13926">
    <property type="entry name" value="N-acetylmuramidase_GH108"/>
    <property type="match status" value="1"/>
</dbReference>
<sequence>MTKNLSLHFWININIKFTDQLVAFLRLKESEMKIEQYLDDLIKREGGYVNNPVDRGGATKYGITEAVARENGYKGNMKDLPLDVAKAIYRKQYWIEPRFDQVNTLSSAVAEELLDTGVNCGINFAKPLLQRALNLLNNQGKAGYADLKVDGVYGSNTLGALKTYLAKRGKEGEKVLVRVLNIMQGQRYIEICERNKSQEQFFYGWIANRIG</sequence>
<evidence type="ECO:0000259" key="2">
    <source>
        <dbReference type="Pfam" id="PF09374"/>
    </source>
</evidence>
<proteinExistence type="predicted"/>
<dbReference type="InterPro" id="IPR008565">
    <property type="entry name" value="TtsA-like_GH18_dom"/>
</dbReference>
<evidence type="ECO:0000313" key="3">
    <source>
        <dbReference type="EMBL" id="AJG41870.1"/>
    </source>
</evidence>
<feature type="domain" description="Peptidoglycan binding" evidence="2">
    <location>
        <begin position="128"/>
        <end position="209"/>
    </location>
</feature>
<accession>A0A0B5KZF8</accession>
<name>A0A0B5KZF8_9VIRU</name>
<dbReference type="EMBL" id="KJ740393">
    <property type="protein sequence ID" value="AJG41870.1"/>
    <property type="molecule type" value="Genomic_DNA"/>
</dbReference>
<organism evidence="3">
    <name type="scientific">Acinetobacter phage RL-2015</name>
    <dbReference type="NCBI Taxonomy" id="1604868"/>
    <lineage>
        <taxon>Viruses</taxon>
    </lineage>
</organism>
<reference evidence="3" key="1">
    <citation type="journal article" date="2015" name="Antimicrob. Agents Chemother.">
        <title>Novel Phage Lysin Capable of Killing the Multidrug-Resistant Gram-Negative Bacterium Acinetobacter baumannii in a Mouse Bacteremia Model.</title>
        <authorList>
            <person name="Lood R."/>
            <person name="Winer B.Y."/>
            <person name="Pelzek A.J."/>
            <person name="Diez-Martinez R."/>
            <person name="Thandar M."/>
            <person name="Euler C.W."/>
            <person name="Schuch R."/>
            <person name="Fischetti V.A."/>
        </authorList>
    </citation>
    <scope>NUCLEOTIDE SEQUENCE</scope>
</reference>